<dbReference type="Proteomes" id="UP000503441">
    <property type="component" value="Chromosome"/>
</dbReference>
<evidence type="ECO:0000259" key="4">
    <source>
        <dbReference type="Pfam" id="PF25549"/>
    </source>
</evidence>
<evidence type="ECO:0000259" key="3">
    <source>
        <dbReference type="Pfam" id="PF17802"/>
    </source>
</evidence>
<feature type="compositionally biased region" description="Polar residues" evidence="1">
    <location>
        <begin position="560"/>
        <end position="579"/>
    </location>
</feature>
<dbReference type="Pfam" id="PF25549">
    <property type="entry name" value="DUF7927"/>
    <property type="match status" value="1"/>
</dbReference>
<feature type="signal peptide" evidence="2">
    <location>
        <begin position="1"/>
        <end position="44"/>
    </location>
</feature>
<evidence type="ECO:0000313" key="5">
    <source>
        <dbReference type="EMBL" id="QIM18182.1"/>
    </source>
</evidence>
<dbReference type="InterPro" id="IPR057687">
    <property type="entry name" value="DUF7927"/>
</dbReference>
<feature type="region of interest" description="Disordered" evidence="1">
    <location>
        <begin position="560"/>
        <end position="590"/>
    </location>
</feature>
<dbReference type="RefSeq" id="WP_166329520.1">
    <property type="nucleotide sequence ID" value="NZ_CP049933.1"/>
</dbReference>
<name>A0ABX6JV92_9MICO</name>
<dbReference type="InterPro" id="IPR041033">
    <property type="entry name" value="SpaA_PFL_dom_1"/>
</dbReference>
<dbReference type="InterPro" id="IPR013783">
    <property type="entry name" value="Ig-like_fold"/>
</dbReference>
<sequence length="725" mass="76320">MHASTLRPAHRSNRVSRLVIRCVAALGALTALLVTNGVAGPAEAASSVTRSYERPLMPNTPGYTNTGKMPGGFGDVTVKVESPNDYIVTTGGGSNLGISDRDASAGQSVTAPLRDEVKNCLYNDGLPLPTGSIRDCDYTPRVTISWDRPQVNPIVMFAPVHAAFAGEDLSFNFSTYWNPSIVEIDGVQADTTRLHEIQRGDQTIHPDYRDGTFDYGGDQFPIAERNGNRPLGYWGTLQVSGLVSSVTIEARYFAMVTKQSVESPSAFKDSVILSNLGIQAWSPSADLSIRKSAPASVASGSDINWNIDVSVANLGLTRPFIDIDDQVTAGSHGFLIRDAVPESVENPRLVSAPTGCSLTGRDLSCSVSPEKWQILPAAATDVDVQLSGTDTTQVVPSVLEPGQTFHLEIAGTAPRTPGTKVVNRAQVLGSDIDTDLTNNTAEAVTTIEPPEWNVQKTTSIPAGTFVDPGQQVDYTVTATSVSGDVEDVVLSDNLSGVLNNASFVSGSAKLRVGSEAPIEVSDPIGTSLQTEPFMLPAGEQAKLTYSVRVNNDAWSVNLHNTVSGNGSSEPTSCAPNSAPQPECETDTPSSGRIAIEKRASAHAGGALLDGAAFRLLSDESGRPGAPLTNQLVTGTGDTGHFEATGVAPGHYWIEEVRAPNGHVLLANPVRFQIAANGQLSMDATPDGLVSIERNTLVVSDVATLVLPKAGGTSPGPFPCWQVALL</sequence>
<accession>A0ABX6JV92</accession>
<dbReference type="Gene3D" id="2.60.40.10">
    <property type="entry name" value="Immunoglobulins"/>
    <property type="match status" value="1"/>
</dbReference>
<feature type="region of interest" description="Disordered" evidence="1">
    <location>
        <begin position="46"/>
        <end position="69"/>
    </location>
</feature>
<keyword evidence="6" id="KW-1185">Reference proteome</keyword>
<evidence type="ECO:0000313" key="6">
    <source>
        <dbReference type="Proteomes" id="UP000503441"/>
    </source>
</evidence>
<feature type="chain" id="PRO_5045737099" evidence="2">
    <location>
        <begin position="45"/>
        <end position="725"/>
    </location>
</feature>
<dbReference type="Pfam" id="PF17802">
    <property type="entry name" value="SpaA"/>
    <property type="match status" value="1"/>
</dbReference>
<protein>
    <submittedName>
        <fullName evidence="5">DUF11 domain-containing protein</fullName>
    </submittedName>
</protein>
<feature type="domain" description="DUF7927" evidence="4">
    <location>
        <begin position="453"/>
        <end position="583"/>
    </location>
</feature>
<reference evidence="5 6" key="1">
    <citation type="submission" date="2020-03" db="EMBL/GenBank/DDBJ databases">
        <title>Leucobacter sp. nov., isolated from beetles.</title>
        <authorList>
            <person name="Hyun D.-W."/>
            <person name="Bae J.-W."/>
        </authorList>
    </citation>
    <scope>NUCLEOTIDE SEQUENCE [LARGE SCALE GENOMIC DNA]</scope>
    <source>
        <strain evidence="5 6">HDW9A</strain>
    </source>
</reference>
<gene>
    <name evidence="5" type="ORF">G7066_05015</name>
</gene>
<evidence type="ECO:0000256" key="1">
    <source>
        <dbReference type="SAM" id="MobiDB-lite"/>
    </source>
</evidence>
<proteinExistence type="predicted"/>
<dbReference type="EMBL" id="CP049933">
    <property type="protein sequence ID" value="QIM18182.1"/>
    <property type="molecule type" value="Genomic_DNA"/>
</dbReference>
<evidence type="ECO:0000256" key="2">
    <source>
        <dbReference type="SAM" id="SignalP"/>
    </source>
</evidence>
<feature type="domain" description="SpaA-like prealbumin fold" evidence="3">
    <location>
        <begin position="603"/>
        <end position="682"/>
    </location>
</feature>
<organism evidence="5 6">
    <name type="scientific">Leucobacter coleopterorum</name>
    <dbReference type="NCBI Taxonomy" id="2714933"/>
    <lineage>
        <taxon>Bacteria</taxon>
        <taxon>Bacillati</taxon>
        <taxon>Actinomycetota</taxon>
        <taxon>Actinomycetes</taxon>
        <taxon>Micrococcales</taxon>
        <taxon>Microbacteriaceae</taxon>
        <taxon>Leucobacter</taxon>
    </lineage>
</organism>
<keyword evidence="2" id="KW-0732">Signal</keyword>